<dbReference type="AlphaFoldDB" id="A0A9Q0GPL4"/>
<keyword evidence="2" id="KW-1185">Reference proteome</keyword>
<accession>A0A9Q0GPL4</accession>
<gene>
    <name evidence="1" type="ORF">NE237_000104</name>
</gene>
<organism evidence="1 2">
    <name type="scientific">Protea cynaroides</name>
    <dbReference type="NCBI Taxonomy" id="273540"/>
    <lineage>
        <taxon>Eukaryota</taxon>
        <taxon>Viridiplantae</taxon>
        <taxon>Streptophyta</taxon>
        <taxon>Embryophyta</taxon>
        <taxon>Tracheophyta</taxon>
        <taxon>Spermatophyta</taxon>
        <taxon>Magnoliopsida</taxon>
        <taxon>Proteales</taxon>
        <taxon>Proteaceae</taxon>
        <taxon>Protea</taxon>
    </lineage>
</organism>
<reference evidence="1" key="1">
    <citation type="journal article" date="2023" name="Plant J.">
        <title>The genome of the king protea, Protea cynaroides.</title>
        <authorList>
            <person name="Chang J."/>
            <person name="Duong T.A."/>
            <person name="Schoeman C."/>
            <person name="Ma X."/>
            <person name="Roodt D."/>
            <person name="Barker N."/>
            <person name="Li Z."/>
            <person name="Van de Peer Y."/>
            <person name="Mizrachi E."/>
        </authorList>
    </citation>
    <scope>NUCLEOTIDE SEQUENCE</scope>
    <source>
        <tissue evidence="1">Young leaves</tissue>
    </source>
</reference>
<dbReference type="Proteomes" id="UP001141806">
    <property type="component" value="Unassembled WGS sequence"/>
</dbReference>
<evidence type="ECO:0000313" key="1">
    <source>
        <dbReference type="EMBL" id="KAJ4942676.1"/>
    </source>
</evidence>
<comment type="caution">
    <text evidence="1">The sequence shown here is derived from an EMBL/GenBank/DDBJ whole genome shotgun (WGS) entry which is preliminary data.</text>
</comment>
<dbReference type="EMBL" id="JAMYWD010001438">
    <property type="protein sequence ID" value="KAJ4942676.1"/>
    <property type="molecule type" value="Genomic_DNA"/>
</dbReference>
<name>A0A9Q0GPL4_9MAGN</name>
<protein>
    <submittedName>
        <fullName evidence="1">Uncharacterized protein</fullName>
    </submittedName>
</protein>
<proteinExistence type="predicted"/>
<sequence>MVHGTNHFFFSPRQPLHSIICSILFRDKEIQNLILSSSIGDFLTFFLKRPAYYAFAIAPNVYASLRLLTFFQDKEDSALLTLPLLRDHSSTLKAQQLTGCLVPSGWLAKNKKQKATKL</sequence>
<evidence type="ECO:0000313" key="2">
    <source>
        <dbReference type="Proteomes" id="UP001141806"/>
    </source>
</evidence>